<sequence length="129" mass="14373">MTWATFLDLVEQLCSHLEWQNTTMEHPLSADTWLAITLLKLIMSSSLHDIGHHFGAGKATTGEAILEGVSARLNLSQSHCIPPGDWKTESFTFFHRIMDQCFTIVIFIEDVSLEVKMLLVSAGGRETAP</sequence>
<accession>A0A151NRX0</accession>
<organism evidence="1 2">
    <name type="scientific">Alligator mississippiensis</name>
    <name type="common">American alligator</name>
    <dbReference type="NCBI Taxonomy" id="8496"/>
    <lineage>
        <taxon>Eukaryota</taxon>
        <taxon>Metazoa</taxon>
        <taxon>Chordata</taxon>
        <taxon>Craniata</taxon>
        <taxon>Vertebrata</taxon>
        <taxon>Euteleostomi</taxon>
        <taxon>Archelosauria</taxon>
        <taxon>Archosauria</taxon>
        <taxon>Crocodylia</taxon>
        <taxon>Alligatoridae</taxon>
        <taxon>Alligatorinae</taxon>
        <taxon>Alligator</taxon>
    </lineage>
</organism>
<keyword evidence="2" id="KW-1185">Reference proteome</keyword>
<dbReference type="Proteomes" id="UP000050525">
    <property type="component" value="Unassembled WGS sequence"/>
</dbReference>
<gene>
    <name evidence="1" type="ORF">Y1Q_0021120</name>
</gene>
<evidence type="ECO:0000313" key="1">
    <source>
        <dbReference type="EMBL" id="KYO39483.1"/>
    </source>
</evidence>
<evidence type="ECO:0000313" key="2">
    <source>
        <dbReference type="Proteomes" id="UP000050525"/>
    </source>
</evidence>
<reference evidence="1 2" key="1">
    <citation type="journal article" date="2012" name="Genome Biol.">
        <title>Sequencing three crocodilian genomes to illuminate the evolution of archosaurs and amniotes.</title>
        <authorList>
            <person name="St John J.A."/>
            <person name="Braun E.L."/>
            <person name="Isberg S.R."/>
            <person name="Miles L.G."/>
            <person name="Chong A.Y."/>
            <person name="Gongora J."/>
            <person name="Dalzell P."/>
            <person name="Moran C."/>
            <person name="Bed'hom B."/>
            <person name="Abzhanov A."/>
            <person name="Burgess S.C."/>
            <person name="Cooksey A.M."/>
            <person name="Castoe T.A."/>
            <person name="Crawford N.G."/>
            <person name="Densmore L.D."/>
            <person name="Drew J.C."/>
            <person name="Edwards S.V."/>
            <person name="Faircloth B.C."/>
            <person name="Fujita M.K."/>
            <person name="Greenwold M.J."/>
            <person name="Hoffmann F.G."/>
            <person name="Howard J.M."/>
            <person name="Iguchi T."/>
            <person name="Janes D.E."/>
            <person name="Khan S.Y."/>
            <person name="Kohno S."/>
            <person name="de Koning A.J."/>
            <person name="Lance S.L."/>
            <person name="McCarthy F.M."/>
            <person name="McCormack J.E."/>
            <person name="Merchant M.E."/>
            <person name="Peterson D.G."/>
            <person name="Pollock D.D."/>
            <person name="Pourmand N."/>
            <person name="Raney B.J."/>
            <person name="Roessler K.A."/>
            <person name="Sanford J.R."/>
            <person name="Sawyer R.H."/>
            <person name="Schmidt C.J."/>
            <person name="Triplett E.W."/>
            <person name="Tuberville T.D."/>
            <person name="Venegas-Anaya M."/>
            <person name="Howard J.T."/>
            <person name="Jarvis E.D."/>
            <person name="Guillette L.J.Jr."/>
            <person name="Glenn T.C."/>
            <person name="Green R.E."/>
            <person name="Ray D.A."/>
        </authorList>
    </citation>
    <scope>NUCLEOTIDE SEQUENCE [LARGE SCALE GENOMIC DNA]</scope>
    <source>
        <strain evidence="1">KSC_2009_1</strain>
    </source>
</reference>
<proteinExistence type="predicted"/>
<comment type="caution">
    <text evidence="1">The sequence shown here is derived from an EMBL/GenBank/DDBJ whole genome shotgun (WGS) entry which is preliminary data.</text>
</comment>
<name>A0A151NRX0_ALLMI</name>
<dbReference type="EMBL" id="AKHW03002195">
    <property type="protein sequence ID" value="KYO39483.1"/>
    <property type="molecule type" value="Genomic_DNA"/>
</dbReference>
<protein>
    <submittedName>
        <fullName evidence="1">Uncharacterized protein</fullName>
    </submittedName>
</protein>
<dbReference type="AlphaFoldDB" id="A0A151NRX0"/>